<proteinExistence type="predicted"/>
<reference evidence="1" key="1">
    <citation type="submission" date="2019-04" db="EMBL/GenBank/DDBJ databases">
        <title>Microbes associate with the intestines of laboratory mice.</title>
        <authorList>
            <person name="Navarre W."/>
            <person name="Wong E."/>
            <person name="Huang K."/>
            <person name="Tropini C."/>
            <person name="Ng K."/>
            <person name="Yu B."/>
        </authorList>
    </citation>
    <scope>NUCLEOTIDE SEQUENCE</scope>
    <source>
        <strain evidence="1">NM01_1-7b</strain>
    </source>
</reference>
<keyword evidence="2" id="KW-1185">Reference proteome</keyword>
<accession>A0AC61RPX9</accession>
<evidence type="ECO:0000313" key="2">
    <source>
        <dbReference type="Proteomes" id="UP000304953"/>
    </source>
</evidence>
<name>A0AC61RPX9_9FIRM</name>
<organism evidence="1 2">
    <name type="scientific">Petralouisia muris</name>
    <dbReference type="NCBI Taxonomy" id="3032872"/>
    <lineage>
        <taxon>Bacteria</taxon>
        <taxon>Bacillati</taxon>
        <taxon>Bacillota</taxon>
        <taxon>Clostridia</taxon>
        <taxon>Lachnospirales</taxon>
        <taxon>Lachnospiraceae</taxon>
        <taxon>Petralouisia</taxon>
    </lineage>
</organism>
<sequence length="693" mass="77703">MRKCIRKFPIPLQLSQQGVENMNKFFYGKLAFGNLRKNGRLYLPYILAAMGIGAMYYIIVALTGDEGISKMPGASDLKIIMGLGCVVILIFAVIFLFYTNSFLMKRRKKEFGLFHILGMEKKHIGKMMFWETCMVGVLSIAGGLAGGILLYKLMVLVLLRITGLEVPFGFSISSAGIANVAVCFAVVFGATLVYNLFQVQKTNAIELLHSASQGEKEPRTRWILAILGVLALGLGYWIAIVTENPVDALLLFFVAVLLVVFGTYFLFTAGSIAVLKMMRKNKKYFYRTKHFISVSGMIYRMKQNAVGLANICILSTMVLVMVSGTVALYAGVDDIVNTRYPRDFALTGYNNMSEEEKEALKGMFQQAVEESGLAVEDSVEYSSLAVTVWKSGENMLIEKSGTVSPEGKLSVLELITLEEYNQLTNQQKELKEDEILVSVRQGEEGEQAYCINGKNFRIKEYLEDFELEGLDSNVVYDGYFVVVRDAQVFDALKEMQKEAYGNRASSVNYSMYADISGTEEQLKECAGRLEGLIEAYNQGKGEEEHLRVRIDVKEVQREGFMIFCGGFLFLGIFLGFVFLMATVLIIYYKQISEGYEDKERFEIMQKVGMSPREVKASIHSQILKVFFLPLVMAGVHVTMAFPMMNRLLLMFNMKNPELFAACTVAVVGIFAVIYGIVFGITARAYYRIVGEKR</sequence>
<gene>
    <name evidence="1" type="ORF">E5329_22845</name>
</gene>
<dbReference type="Proteomes" id="UP000304953">
    <property type="component" value="Unassembled WGS sequence"/>
</dbReference>
<comment type="caution">
    <text evidence="1">The sequence shown here is derived from an EMBL/GenBank/DDBJ whole genome shotgun (WGS) entry which is preliminary data.</text>
</comment>
<protein>
    <submittedName>
        <fullName evidence="1">ABC transporter permease</fullName>
    </submittedName>
</protein>
<dbReference type="EMBL" id="SRYA01000071">
    <property type="protein sequence ID" value="TGY91084.1"/>
    <property type="molecule type" value="Genomic_DNA"/>
</dbReference>
<evidence type="ECO:0000313" key="1">
    <source>
        <dbReference type="EMBL" id="TGY91084.1"/>
    </source>
</evidence>